<name>A0ACC1RPZ1_9HYPO</name>
<proteinExistence type="predicted"/>
<dbReference type="EMBL" id="JANRMS010002396">
    <property type="protein sequence ID" value="KAJ3522689.1"/>
    <property type="molecule type" value="Genomic_DNA"/>
</dbReference>
<evidence type="ECO:0000313" key="2">
    <source>
        <dbReference type="Proteomes" id="UP001148629"/>
    </source>
</evidence>
<reference evidence="1" key="1">
    <citation type="submission" date="2022-08" db="EMBL/GenBank/DDBJ databases">
        <title>Genome Sequence of Fusarium decemcellulare.</title>
        <authorList>
            <person name="Buettner E."/>
        </authorList>
    </citation>
    <scope>NUCLEOTIDE SEQUENCE</scope>
    <source>
        <strain evidence="1">Babe19</strain>
    </source>
</reference>
<keyword evidence="2" id="KW-1185">Reference proteome</keyword>
<evidence type="ECO:0000313" key="1">
    <source>
        <dbReference type="EMBL" id="KAJ3522689.1"/>
    </source>
</evidence>
<gene>
    <name evidence="1" type="ORF">NM208_g12751</name>
</gene>
<protein>
    <submittedName>
        <fullName evidence="1">Uncharacterized protein</fullName>
    </submittedName>
</protein>
<organism evidence="1 2">
    <name type="scientific">Fusarium decemcellulare</name>
    <dbReference type="NCBI Taxonomy" id="57161"/>
    <lineage>
        <taxon>Eukaryota</taxon>
        <taxon>Fungi</taxon>
        <taxon>Dikarya</taxon>
        <taxon>Ascomycota</taxon>
        <taxon>Pezizomycotina</taxon>
        <taxon>Sordariomycetes</taxon>
        <taxon>Hypocreomycetidae</taxon>
        <taxon>Hypocreales</taxon>
        <taxon>Nectriaceae</taxon>
        <taxon>Fusarium</taxon>
        <taxon>Fusarium decemcellulare species complex</taxon>
    </lineage>
</organism>
<accession>A0ACC1RPZ1</accession>
<dbReference type="Proteomes" id="UP001148629">
    <property type="component" value="Unassembled WGS sequence"/>
</dbReference>
<sequence length="234" mass="26760">MRRRRRRRVRWFVDLQGCCLADQQDSVVLGAWPSKIDQSSSRPRGRTDQSPNSPGDYSGTPRNFAGTSFGNSTGTVSGRPRAIFGAHFYEIIDVAYKIYQDRLAIAQFNEHSNWIISSIGKSHCFGGLSHAFPTADVSEAIQIATHVTVDRRAQYHLQSFSFSIIKFDGKSQPKVIYVTMQHTPKEFQNLLTRRNEMSHVCNWKCCINPCHQIVEDHDSNLARETWKIRTNRAR</sequence>
<comment type="caution">
    <text evidence="1">The sequence shown here is derived from an EMBL/GenBank/DDBJ whole genome shotgun (WGS) entry which is preliminary data.</text>
</comment>